<evidence type="ECO:0000313" key="1">
    <source>
        <dbReference type="EMBL" id="MCP9292139.1"/>
    </source>
</evidence>
<dbReference type="AlphaFoldDB" id="A0A9X2RHS8"/>
<name>A0A9X2RHS8_9BACT</name>
<dbReference type="Proteomes" id="UP001139125">
    <property type="component" value="Unassembled WGS sequence"/>
</dbReference>
<dbReference type="EMBL" id="JANDBC010000002">
    <property type="protein sequence ID" value="MCP9292139.1"/>
    <property type="molecule type" value="Genomic_DNA"/>
</dbReference>
<accession>A0A9X2RHS8</accession>
<sequence length="80" mass="9217">MKLNKQIIKILVSSVKATHEHELGCGECFDEIHEFAEMELLGKSPEKAKPLVKEHLEKCGECREEYKALLKAMENLEVYQ</sequence>
<evidence type="ECO:0008006" key="3">
    <source>
        <dbReference type="Google" id="ProtNLM"/>
    </source>
</evidence>
<protein>
    <recommendedName>
        <fullName evidence="3">Zinc-finger domain-containing protein</fullName>
    </recommendedName>
</protein>
<proteinExistence type="predicted"/>
<evidence type="ECO:0000313" key="2">
    <source>
        <dbReference type="Proteomes" id="UP001139125"/>
    </source>
</evidence>
<reference evidence="1" key="1">
    <citation type="submission" date="2022-06" db="EMBL/GenBank/DDBJ databases">
        <title>Gracilimonas sp. CAU 1638 isolated from sea sediment.</title>
        <authorList>
            <person name="Kim W."/>
        </authorList>
    </citation>
    <scope>NUCLEOTIDE SEQUENCE</scope>
    <source>
        <strain evidence="1">CAU 1638</strain>
    </source>
</reference>
<comment type="caution">
    <text evidence="1">The sequence shown here is derived from an EMBL/GenBank/DDBJ whole genome shotgun (WGS) entry which is preliminary data.</text>
</comment>
<keyword evidence="2" id="KW-1185">Reference proteome</keyword>
<gene>
    <name evidence="1" type="ORF">NM125_11165</name>
</gene>
<organism evidence="1 2">
    <name type="scientific">Gracilimonas sediminicola</name>
    <dbReference type="NCBI Taxonomy" id="2952158"/>
    <lineage>
        <taxon>Bacteria</taxon>
        <taxon>Pseudomonadati</taxon>
        <taxon>Balneolota</taxon>
        <taxon>Balneolia</taxon>
        <taxon>Balneolales</taxon>
        <taxon>Balneolaceae</taxon>
        <taxon>Gracilimonas</taxon>
    </lineage>
</organism>
<dbReference type="RefSeq" id="WP_255135013.1">
    <property type="nucleotide sequence ID" value="NZ_JANDBC010000002.1"/>
</dbReference>